<dbReference type="EMBL" id="CDMC01000012">
    <property type="protein sequence ID" value="CEL08817.1"/>
    <property type="molecule type" value="Genomic_DNA"/>
</dbReference>
<dbReference type="AlphaFoldDB" id="A0A0U5G9Q0"/>
<gene>
    <name evidence="2" type="ORF">ASPCAL11962</name>
</gene>
<proteinExistence type="predicted"/>
<feature type="region of interest" description="Disordered" evidence="1">
    <location>
        <begin position="1"/>
        <end position="62"/>
    </location>
</feature>
<reference evidence="3" key="1">
    <citation type="journal article" date="2016" name="Genome Announc.">
        <title>Draft genome sequences of fungus Aspergillus calidoustus.</title>
        <authorList>
            <person name="Horn F."/>
            <person name="Linde J."/>
            <person name="Mattern D.J."/>
            <person name="Walther G."/>
            <person name="Guthke R."/>
            <person name="Scherlach K."/>
            <person name="Martin K."/>
            <person name="Brakhage A.A."/>
            <person name="Petzke L."/>
            <person name="Valiante V."/>
        </authorList>
    </citation>
    <scope>NUCLEOTIDE SEQUENCE [LARGE SCALE GENOMIC DNA]</scope>
    <source>
        <strain evidence="3">SF006504</strain>
    </source>
</reference>
<evidence type="ECO:0000256" key="1">
    <source>
        <dbReference type="SAM" id="MobiDB-lite"/>
    </source>
</evidence>
<evidence type="ECO:0000313" key="2">
    <source>
        <dbReference type="EMBL" id="CEL08817.1"/>
    </source>
</evidence>
<accession>A0A0U5G9Q0</accession>
<feature type="compositionally biased region" description="Low complexity" evidence="1">
    <location>
        <begin position="28"/>
        <end position="57"/>
    </location>
</feature>
<feature type="region of interest" description="Disordered" evidence="1">
    <location>
        <begin position="303"/>
        <end position="370"/>
    </location>
</feature>
<sequence>MFYSRTSSNDSRPTFSGGSGTPGEEETGMSPSQTELTTDSSEESQQSTEEGPESTEQASLRSARAKLDKADYDNVGCTLTGAEFRALLKELARIEGHPCPACLQSAKNILQEAGQVLTAANVSAILNGLQPPVEQSSTPSSADSMDLEYSLDFLKLLGDYAGRLWKCLRKSAVILDLDLPDRVGTLRDFLRDDCDMDGLWTLDLQHCVDYMREEGCQVTLEMARLAIDIYAARNEACHAKIGDPSIAHDRRLLGRTIDENIRELRRILPGRLKDSRKDLEALMNFYRDSRDWLAELNDREESHRQLAPAELPPPAETNDAFRGRRSGYVSPVKSRFVSPSKRTASGSLKLARDDPTSFRPSDPVDESLHVSNGIREDIAKLN</sequence>
<feature type="compositionally biased region" description="Polar residues" evidence="1">
    <location>
        <begin position="1"/>
        <end position="12"/>
    </location>
</feature>
<organism evidence="2 3">
    <name type="scientific">Aspergillus calidoustus</name>
    <dbReference type="NCBI Taxonomy" id="454130"/>
    <lineage>
        <taxon>Eukaryota</taxon>
        <taxon>Fungi</taxon>
        <taxon>Dikarya</taxon>
        <taxon>Ascomycota</taxon>
        <taxon>Pezizomycotina</taxon>
        <taxon>Eurotiomycetes</taxon>
        <taxon>Eurotiomycetidae</taxon>
        <taxon>Eurotiales</taxon>
        <taxon>Aspergillaceae</taxon>
        <taxon>Aspergillus</taxon>
        <taxon>Aspergillus subgen. Nidulantes</taxon>
    </lineage>
</organism>
<name>A0A0U5G9Q0_ASPCI</name>
<protein>
    <submittedName>
        <fullName evidence="2">Uncharacterized protein</fullName>
    </submittedName>
</protein>
<dbReference type="OrthoDB" id="4471330at2759"/>
<keyword evidence="3" id="KW-1185">Reference proteome</keyword>
<dbReference type="Proteomes" id="UP000054771">
    <property type="component" value="Unassembled WGS sequence"/>
</dbReference>
<evidence type="ECO:0000313" key="3">
    <source>
        <dbReference type="Proteomes" id="UP000054771"/>
    </source>
</evidence>